<protein>
    <submittedName>
        <fullName evidence="4">GNAT family N-acetyltransferase</fullName>
        <ecNumber evidence="4">2.3.-.-</ecNumber>
    </submittedName>
</protein>
<proteinExistence type="predicted"/>
<keyword evidence="1 4" id="KW-0808">Transferase</keyword>
<reference evidence="5" key="1">
    <citation type="journal article" date="2019" name="Int. J. Syst. Evol. Microbiol.">
        <title>The Global Catalogue of Microorganisms (GCM) 10K type strain sequencing project: providing services to taxonomists for standard genome sequencing and annotation.</title>
        <authorList>
            <consortium name="The Broad Institute Genomics Platform"/>
            <consortium name="The Broad Institute Genome Sequencing Center for Infectious Disease"/>
            <person name="Wu L."/>
            <person name="Ma J."/>
        </authorList>
    </citation>
    <scope>NUCLEOTIDE SEQUENCE [LARGE SCALE GENOMIC DNA]</scope>
    <source>
        <strain evidence="5">CGMCC 1.15772</strain>
    </source>
</reference>
<comment type="caution">
    <text evidence="4">The sequence shown here is derived from an EMBL/GenBank/DDBJ whole genome shotgun (WGS) entry which is preliminary data.</text>
</comment>
<dbReference type="GO" id="GO:0016746">
    <property type="term" value="F:acyltransferase activity"/>
    <property type="evidence" value="ECO:0007669"/>
    <property type="project" value="UniProtKB-KW"/>
</dbReference>
<evidence type="ECO:0000313" key="4">
    <source>
        <dbReference type="EMBL" id="MFC6592361.1"/>
    </source>
</evidence>
<evidence type="ECO:0000256" key="2">
    <source>
        <dbReference type="ARBA" id="ARBA00023315"/>
    </source>
</evidence>
<accession>A0ABW1YDH9</accession>
<organism evidence="4 5">
    <name type="scientific">Deinococcus lacus</name>
    <dbReference type="NCBI Taxonomy" id="392561"/>
    <lineage>
        <taxon>Bacteria</taxon>
        <taxon>Thermotogati</taxon>
        <taxon>Deinococcota</taxon>
        <taxon>Deinococci</taxon>
        <taxon>Deinococcales</taxon>
        <taxon>Deinococcaceae</taxon>
        <taxon>Deinococcus</taxon>
    </lineage>
</organism>
<dbReference type="CDD" id="cd04301">
    <property type="entry name" value="NAT_SF"/>
    <property type="match status" value="1"/>
</dbReference>
<dbReference type="Proteomes" id="UP001596297">
    <property type="component" value="Unassembled WGS sequence"/>
</dbReference>
<feature type="domain" description="N-acetyltransferase" evidence="3">
    <location>
        <begin position="3"/>
        <end position="168"/>
    </location>
</feature>
<evidence type="ECO:0000313" key="5">
    <source>
        <dbReference type="Proteomes" id="UP001596297"/>
    </source>
</evidence>
<dbReference type="Pfam" id="PF00583">
    <property type="entry name" value="Acetyltransf_1"/>
    <property type="match status" value="1"/>
</dbReference>
<evidence type="ECO:0000256" key="1">
    <source>
        <dbReference type="ARBA" id="ARBA00022679"/>
    </source>
</evidence>
<keyword evidence="5" id="KW-1185">Reference proteome</keyword>
<dbReference type="PROSITE" id="PS51186">
    <property type="entry name" value="GNAT"/>
    <property type="match status" value="1"/>
</dbReference>
<sequence length="176" mass="19680">MSFSLRPRRPDDLPALLEVLRAAFEQHGYPAEWPEDPYAFMSPPGAYGWVAVLDGETKPAAQILLRPVERDPRIDWEGLTGHPPEDIALLARLFVDPRASGLGIARALLDQAVAAGRAEGRFPALDVYPDSERATSIYERMGWRKVGEYTGYWLRRGEHPLVYVYLPPEAEPAGAR</sequence>
<dbReference type="EC" id="2.3.-.-" evidence="4"/>
<dbReference type="RefSeq" id="WP_380083385.1">
    <property type="nucleotide sequence ID" value="NZ_JBHSWD010000001.1"/>
</dbReference>
<dbReference type="InterPro" id="IPR000182">
    <property type="entry name" value="GNAT_dom"/>
</dbReference>
<dbReference type="InterPro" id="IPR050832">
    <property type="entry name" value="Bact_Acetyltransf"/>
</dbReference>
<keyword evidence="2 4" id="KW-0012">Acyltransferase</keyword>
<evidence type="ECO:0000259" key="3">
    <source>
        <dbReference type="PROSITE" id="PS51186"/>
    </source>
</evidence>
<dbReference type="PANTHER" id="PTHR43877:SF2">
    <property type="entry name" value="AMINOALKYLPHOSPHONATE N-ACETYLTRANSFERASE-RELATED"/>
    <property type="match status" value="1"/>
</dbReference>
<dbReference type="InterPro" id="IPR016181">
    <property type="entry name" value="Acyl_CoA_acyltransferase"/>
</dbReference>
<dbReference type="SUPFAM" id="SSF55729">
    <property type="entry name" value="Acyl-CoA N-acyltransferases (Nat)"/>
    <property type="match status" value="1"/>
</dbReference>
<dbReference type="Gene3D" id="3.40.630.30">
    <property type="match status" value="1"/>
</dbReference>
<gene>
    <name evidence="4" type="ORF">ACFP81_10395</name>
</gene>
<name>A0ABW1YDH9_9DEIO</name>
<dbReference type="EMBL" id="JBHSWD010000001">
    <property type="protein sequence ID" value="MFC6592361.1"/>
    <property type="molecule type" value="Genomic_DNA"/>
</dbReference>
<dbReference type="PANTHER" id="PTHR43877">
    <property type="entry name" value="AMINOALKYLPHOSPHONATE N-ACETYLTRANSFERASE-RELATED-RELATED"/>
    <property type="match status" value="1"/>
</dbReference>